<evidence type="ECO:0000313" key="7">
    <source>
        <dbReference type="EMBL" id="KAH8693645.1"/>
    </source>
</evidence>
<evidence type="ECO:0000256" key="5">
    <source>
        <dbReference type="ARBA" id="ARBA00023136"/>
    </source>
</evidence>
<feature type="transmembrane region" description="Helical" evidence="6">
    <location>
        <begin position="188"/>
        <end position="214"/>
    </location>
</feature>
<keyword evidence="4 6" id="KW-1133">Transmembrane helix</keyword>
<proteinExistence type="predicted"/>
<dbReference type="EMBL" id="JAJTJA010000009">
    <property type="protein sequence ID" value="KAH8693645.1"/>
    <property type="molecule type" value="Genomic_DNA"/>
</dbReference>
<feature type="transmembrane region" description="Helical" evidence="6">
    <location>
        <begin position="92"/>
        <end position="113"/>
    </location>
</feature>
<feature type="transmembrane region" description="Helical" evidence="6">
    <location>
        <begin position="258"/>
        <end position="281"/>
    </location>
</feature>
<keyword evidence="3 6" id="KW-0812">Transmembrane</keyword>
<dbReference type="PANTHER" id="PTHR43791">
    <property type="entry name" value="PERMEASE-RELATED"/>
    <property type="match status" value="1"/>
</dbReference>
<evidence type="ECO:0000256" key="4">
    <source>
        <dbReference type="ARBA" id="ARBA00022989"/>
    </source>
</evidence>
<reference evidence="7" key="1">
    <citation type="submission" date="2021-12" db="EMBL/GenBank/DDBJ databases">
        <title>Convergent genome expansion in fungi linked to evolution of root-endophyte symbiosis.</title>
        <authorList>
            <consortium name="DOE Joint Genome Institute"/>
            <person name="Ke Y.-H."/>
            <person name="Bonito G."/>
            <person name="Liao H.-L."/>
            <person name="Looney B."/>
            <person name="Rojas-Flechas A."/>
            <person name="Nash J."/>
            <person name="Hameed K."/>
            <person name="Schadt C."/>
            <person name="Martin F."/>
            <person name="Crous P.W."/>
            <person name="Miettinen O."/>
            <person name="Magnuson J.K."/>
            <person name="Labbe J."/>
            <person name="Jacobson D."/>
            <person name="Doktycz M.J."/>
            <person name="Veneault-Fourrey C."/>
            <person name="Kuo A."/>
            <person name="Mondo S."/>
            <person name="Calhoun S."/>
            <person name="Riley R."/>
            <person name="Ohm R."/>
            <person name="LaButti K."/>
            <person name="Andreopoulos B."/>
            <person name="Pangilinan J."/>
            <person name="Nolan M."/>
            <person name="Tritt A."/>
            <person name="Clum A."/>
            <person name="Lipzen A."/>
            <person name="Daum C."/>
            <person name="Barry K."/>
            <person name="Grigoriev I.V."/>
            <person name="Vilgalys R."/>
        </authorList>
    </citation>
    <scope>NUCLEOTIDE SEQUENCE</scope>
    <source>
        <strain evidence="7">PMI_201</strain>
    </source>
</reference>
<dbReference type="InterPro" id="IPR036259">
    <property type="entry name" value="MFS_trans_sf"/>
</dbReference>
<keyword evidence="8" id="KW-1185">Reference proteome</keyword>
<dbReference type="SUPFAM" id="SSF103473">
    <property type="entry name" value="MFS general substrate transporter"/>
    <property type="match status" value="1"/>
</dbReference>
<dbReference type="PANTHER" id="PTHR43791:SF103">
    <property type="entry name" value="MAJOR FACILITATOR SUPERFAMILY (MFS) PROFILE DOMAIN-CONTAINING PROTEIN-RELATED"/>
    <property type="match status" value="1"/>
</dbReference>
<dbReference type="GO" id="GO:0022857">
    <property type="term" value="F:transmembrane transporter activity"/>
    <property type="evidence" value="ECO:0007669"/>
    <property type="project" value="TreeGrafter"/>
</dbReference>
<feature type="transmembrane region" description="Helical" evidence="6">
    <location>
        <begin position="288"/>
        <end position="307"/>
    </location>
</feature>
<evidence type="ECO:0000256" key="6">
    <source>
        <dbReference type="SAM" id="Phobius"/>
    </source>
</evidence>
<feature type="transmembrane region" description="Helical" evidence="6">
    <location>
        <begin position="319"/>
        <end position="340"/>
    </location>
</feature>
<feature type="transmembrane region" description="Helical" evidence="6">
    <location>
        <begin position="226"/>
        <end position="246"/>
    </location>
</feature>
<keyword evidence="5 6" id="KW-0472">Membrane</keyword>
<feature type="transmembrane region" description="Helical" evidence="6">
    <location>
        <begin position="21"/>
        <end position="47"/>
    </location>
</feature>
<comment type="subcellular location">
    <subcellularLocation>
        <location evidence="1">Membrane</location>
        <topology evidence="1">Multi-pass membrane protein</topology>
    </subcellularLocation>
</comment>
<evidence type="ECO:0000256" key="1">
    <source>
        <dbReference type="ARBA" id="ARBA00004141"/>
    </source>
</evidence>
<dbReference type="Proteomes" id="UP001201262">
    <property type="component" value="Unassembled WGS sequence"/>
</dbReference>
<dbReference type="RefSeq" id="XP_046069315.1">
    <property type="nucleotide sequence ID" value="XM_046222204.1"/>
</dbReference>
<accession>A0AAD4KJ04</accession>
<name>A0AAD4KJ04_9EURO</name>
<evidence type="ECO:0000256" key="2">
    <source>
        <dbReference type="ARBA" id="ARBA00022448"/>
    </source>
</evidence>
<feature type="transmembrane region" description="Helical" evidence="6">
    <location>
        <begin position="59"/>
        <end position="80"/>
    </location>
</feature>
<dbReference type="AlphaFoldDB" id="A0AAD4KJ04"/>
<evidence type="ECO:0000256" key="3">
    <source>
        <dbReference type="ARBA" id="ARBA00022692"/>
    </source>
</evidence>
<dbReference type="GO" id="GO:0016020">
    <property type="term" value="C:membrane"/>
    <property type="evidence" value="ECO:0007669"/>
    <property type="project" value="UniProtKB-SubCell"/>
</dbReference>
<gene>
    <name evidence="7" type="ORF">BGW36DRAFT_463315</name>
</gene>
<evidence type="ECO:0000313" key="8">
    <source>
        <dbReference type="Proteomes" id="UP001201262"/>
    </source>
</evidence>
<protein>
    <submittedName>
        <fullName evidence="7">Major facilitator superfamily domain-containing protein</fullName>
    </submittedName>
</protein>
<comment type="caution">
    <text evidence="7">The sequence shown here is derived from an EMBL/GenBank/DDBJ whole genome shotgun (WGS) entry which is preliminary data.</text>
</comment>
<keyword evidence="2" id="KW-0813">Transport</keyword>
<sequence>MWSQLAWHPPQYLGKMISGCMLFWSSLTLLFPVAANFAGAFFVIITSNWWTRQEQAFRAAFWLAGTPIGNLMGCLSSFAVGEIHNAIATWKLFFLLFSSLSFGFSIPLASLLLDNQLNSRWLNDLEKQTAVATVRQNQIVTAADHWKWPQFWEALRDPQTWFFFATAVGNTMPSTFASMFSSQTVERFGFMTLQATVISTCPAAVIQLETFLIFSCIASHYRNLRLFLSVINSIPPLIGASLLYALPEDNAAGRLAGYYLTYTHAMSFTLTTGLMSANYAGNTKKRTASGLIFVGWAAGIIAGPQFFLADQAPAYELAFGMLMGCYALMILVPICQFVWYRYENGRRDRIEAYVGRSVGLDFTDETDFEQEETFRYVM</sequence>
<dbReference type="GeneID" id="70252491"/>
<organism evidence="7 8">
    <name type="scientific">Talaromyces proteolyticus</name>
    <dbReference type="NCBI Taxonomy" id="1131652"/>
    <lineage>
        <taxon>Eukaryota</taxon>
        <taxon>Fungi</taxon>
        <taxon>Dikarya</taxon>
        <taxon>Ascomycota</taxon>
        <taxon>Pezizomycotina</taxon>
        <taxon>Eurotiomycetes</taxon>
        <taxon>Eurotiomycetidae</taxon>
        <taxon>Eurotiales</taxon>
        <taxon>Trichocomaceae</taxon>
        <taxon>Talaromyces</taxon>
        <taxon>Talaromyces sect. Bacilispori</taxon>
    </lineage>
</organism>